<keyword evidence="5" id="KW-0560">Oxidoreductase</keyword>
<dbReference type="InParanoid" id="D7G7I6"/>
<keyword evidence="2" id="KW-0676">Redox-active center</keyword>
<feature type="domain" description="Glutaredoxin" evidence="4">
    <location>
        <begin position="69"/>
        <end position="131"/>
    </location>
</feature>
<keyword evidence="6" id="KW-1185">Reference proteome</keyword>
<dbReference type="Pfam" id="PF00462">
    <property type="entry name" value="Glutaredoxin"/>
    <property type="match status" value="1"/>
</dbReference>
<protein>
    <submittedName>
        <fullName evidence="5">Glutaredoxin</fullName>
        <ecNumber evidence="5">1.20.4.1</ecNumber>
    </submittedName>
</protein>
<dbReference type="EMBL" id="FN649740">
    <property type="protein sequence ID" value="CBJ27728.1"/>
    <property type="molecule type" value="Genomic_DNA"/>
</dbReference>
<dbReference type="InterPro" id="IPR014025">
    <property type="entry name" value="Glutaredoxin_subgr"/>
</dbReference>
<dbReference type="GO" id="GO:0008794">
    <property type="term" value="F:arsenate reductase (glutaredoxin) activity"/>
    <property type="evidence" value="ECO:0007669"/>
    <property type="project" value="UniProtKB-EC"/>
</dbReference>
<dbReference type="PANTHER" id="PTHR45694:SF18">
    <property type="entry name" value="GLUTAREDOXIN-1-RELATED"/>
    <property type="match status" value="1"/>
</dbReference>
<proteinExistence type="predicted"/>
<dbReference type="PRINTS" id="PR00160">
    <property type="entry name" value="GLUTAREDOXIN"/>
</dbReference>
<evidence type="ECO:0000259" key="4">
    <source>
        <dbReference type="Pfam" id="PF00462"/>
    </source>
</evidence>
<dbReference type="PROSITE" id="PS51354">
    <property type="entry name" value="GLUTAREDOXIN_2"/>
    <property type="match status" value="1"/>
</dbReference>
<dbReference type="InterPro" id="IPR036249">
    <property type="entry name" value="Thioredoxin-like_sf"/>
</dbReference>
<dbReference type="SUPFAM" id="SSF52833">
    <property type="entry name" value="Thioredoxin-like"/>
    <property type="match status" value="1"/>
</dbReference>
<dbReference type="Proteomes" id="UP000002630">
    <property type="component" value="Linkage Group LG15"/>
</dbReference>
<evidence type="ECO:0000313" key="5">
    <source>
        <dbReference type="EMBL" id="CBJ27728.1"/>
    </source>
</evidence>
<dbReference type="GO" id="GO:0005737">
    <property type="term" value="C:cytoplasm"/>
    <property type="evidence" value="ECO:0007669"/>
    <property type="project" value="TreeGrafter"/>
</dbReference>
<dbReference type="InterPro" id="IPR002109">
    <property type="entry name" value="Glutaredoxin"/>
</dbReference>
<dbReference type="GO" id="GO:0034599">
    <property type="term" value="P:cellular response to oxidative stress"/>
    <property type="evidence" value="ECO:0007669"/>
    <property type="project" value="TreeGrafter"/>
</dbReference>
<reference evidence="5 6" key="1">
    <citation type="journal article" date="2010" name="Nature">
        <title>The Ectocarpus genome and the independent evolution of multicellularity in brown algae.</title>
        <authorList>
            <person name="Cock J.M."/>
            <person name="Sterck L."/>
            <person name="Rouze P."/>
            <person name="Scornet D."/>
            <person name="Allen A.E."/>
            <person name="Amoutzias G."/>
            <person name="Anthouard V."/>
            <person name="Artiguenave F."/>
            <person name="Aury J.M."/>
            <person name="Badger J.H."/>
            <person name="Beszteri B."/>
            <person name="Billiau K."/>
            <person name="Bonnet E."/>
            <person name="Bothwell J.H."/>
            <person name="Bowler C."/>
            <person name="Boyen C."/>
            <person name="Brownlee C."/>
            <person name="Carrano C.J."/>
            <person name="Charrier B."/>
            <person name="Cho G.Y."/>
            <person name="Coelho S.M."/>
            <person name="Collen J."/>
            <person name="Corre E."/>
            <person name="Da Silva C."/>
            <person name="Delage L."/>
            <person name="Delaroque N."/>
            <person name="Dittami S.M."/>
            <person name="Doulbeau S."/>
            <person name="Elias M."/>
            <person name="Farnham G."/>
            <person name="Gachon C.M."/>
            <person name="Gschloessl B."/>
            <person name="Heesch S."/>
            <person name="Jabbari K."/>
            <person name="Jubin C."/>
            <person name="Kawai H."/>
            <person name="Kimura K."/>
            <person name="Kloareg B."/>
            <person name="Kupper F.C."/>
            <person name="Lang D."/>
            <person name="Le Bail A."/>
            <person name="Leblanc C."/>
            <person name="Lerouge P."/>
            <person name="Lohr M."/>
            <person name="Lopez P.J."/>
            <person name="Martens C."/>
            <person name="Maumus F."/>
            <person name="Michel G."/>
            <person name="Miranda-Saavedra D."/>
            <person name="Morales J."/>
            <person name="Moreau H."/>
            <person name="Motomura T."/>
            <person name="Nagasato C."/>
            <person name="Napoli C.A."/>
            <person name="Nelson D.R."/>
            <person name="Nyvall-Collen P."/>
            <person name="Peters A.F."/>
            <person name="Pommier C."/>
            <person name="Potin P."/>
            <person name="Poulain J."/>
            <person name="Quesneville H."/>
            <person name="Read B."/>
            <person name="Rensing S.A."/>
            <person name="Ritter A."/>
            <person name="Rousvoal S."/>
            <person name="Samanta M."/>
            <person name="Samson G."/>
            <person name="Schroeder D.C."/>
            <person name="Segurens B."/>
            <person name="Strittmatter M."/>
            <person name="Tonon T."/>
            <person name="Tregear J.W."/>
            <person name="Valentin K."/>
            <person name="von Dassow P."/>
            <person name="Yamagishi T."/>
            <person name="Van de Peer Y."/>
            <person name="Wincker P."/>
        </authorList>
    </citation>
    <scope>NUCLEOTIDE SEQUENCE [LARGE SCALE GENOMIC DNA]</scope>
    <source>
        <strain evidence="6">Ec32 / CCAP1310/4</strain>
    </source>
</reference>
<dbReference type="STRING" id="2880.D7G7I6"/>
<dbReference type="EMBL" id="FN649064">
    <property type="protein sequence ID" value="CBJ27728.1"/>
    <property type="molecule type" value="Genomic_DNA"/>
</dbReference>
<evidence type="ECO:0000256" key="2">
    <source>
        <dbReference type="ARBA" id="ARBA00023284"/>
    </source>
</evidence>
<keyword evidence="1" id="KW-1015">Disulfide bond</keyword>
<evidence type="ECO:0000256" key="3">
    <source>
        <dbReference type="SAM" id="SignalP"/>
    </source>
</evidence>
<dbReference type="EC" id="1.20.4.1" evidence="5"/>
<dbReference type="PANTHER" id="PTHR45694">
    <property type="entry name" value="GLUTAREDOXIN 2"/>
    <property type="match status" value="1"/>
</dbReference>
<dbReference type="AlphaFoldDB" id="D7G7I6"/>
<dbReference type="GO" id="GO:0015038">
    <property type="term" value="F:glutathione disulfide oxidoreductase activity"/>
    <property type="evidence" value="ECO:0007669"/>
    <property type="project" value="TreeGrafter"/>
</dbReference>
<feature type="chain" id="PRO_5003096131" evidence="3">
    <location>
        <begin position="22"/>
        <end position="171"/>
    </location>
</feature>
<dbReference type="OrthoDB" id="418495at2759"/>
<organism evidence="5 6">
    <name type="scientific">Ectocarpus siliculosus</name>
    <name type="common">Brown alga</name>
    <name type="synonym">Conferva siliculosa</name>
    <dbReference type="NCBI Taxonomy" id="2880"/>
    <lineage>
        <taxon>Eukaryota</taxon>
        <taxon>Sar</taxon>
        <taxon>Stramenopiles</taxon>
        <taxon>Ochrophyta</taxon>
        <taxon>PX clade</taxon>
        <taxon>Phaeophyceae</taxon>
        <taxon>Ectocarpales</taxon>
        <taxon>Ectocarpaceae</taxon>
        <taxon>Ectocarpus</taxon>
    </lineage>
</organism>
<dbReference type="Gene3D" id="3.40.30.10">
    <property type="entry name" value="Glutaredoxin"/>
    <property type="match status" value="1"/>
</dbReference>
<evidence type="ECO:0000313" key="6">
    <source>
        <dbReference type="Proteomes" id="UP000002630"/>
    </source>
</evidence>
<evidence type="ECO:0000256" key="1">
    <source>
        <dbReference type="ARBA" id="ARBA00023157"/>
    </source>
</evidence>
<name>D7G7I6_ECTSI</name>
<keyword evidence="3" id="KW-0732">Signal</keyword>
<feature type="signal peptide" evidence="3">
    <location>
        <begin position="1"/>
        <end position="21"/>
    </location>
</feature>
<sequence length="171" mass="18554">MIMKLVLAASAAFASLTPASAFVTTAPRVASLPAAGQQYRSFTSTHAGARGAVAAPLSMMSGDGQAGLVTVYHKETCPYCKKALALLENDYSLQVTRVNVLEGEDSEKKIKQMKTFSGANTVPQVFFNSEHLGGNDDVQKLHEDGKLEELVKKVRAEAPGMMKDSWYHPWY</sequence>
<dbReference type="PROSITE" id="PS00195">
    <property type="entry name" value="GLUTAREDOXIN_1"/>
    <property type="match status" value="1"/>
</dbReference>
<gene>
    <name evidence="5" type="primary">GRX</name>
    <name evidence="5" type="ORF">Esi_0083_0070</name>
</gene>
<dbReference type="InterPro" id="IPR011767">
    <property type="entry name" value="GLR_AS"/>
</dbReference>
<accession>D7G7I6</accession>